<gene>
    <name evidence="1" type="ORF">AARE701A_LOCUS20305</name>
</gene>
<dbReference type="Proteomes" id="UP000682877">
    <property type="component" value="Chromosome 8"/>
</dbReference>
<organism evidence="1 2">
    <name type="scientific">Arabidopsis arenosa</name>
    <name type="common">Sand rock-cress</name>
    <name type="synonym">Cardaminopsis arenosa</name>
    <dbReference type="NCBI Taxonomy" id="38785"/>
    <lineage>
        <taxon>Eukaryota</taxon>
        <taxon>Viridiplantae</taxon>
        <taxon>Streptophyta</taxon>
        <taxon>Embryophyta</taxon>
        <taxon>Tracheophyta</taxon>
        <taxon>Spermatophyta</taxon>
        <taxon>Magnoliopsida</taxon>
        <taxon>eudicotyledons</taxon>
        <taxon>Gunneridae</taxon>
        <taxon>Pentapetalae</taxon>
        <taxon>rosids</taxon>
        <taxon>malvids</taxon>
        <taxon>Brassicales</taxon>
        <taxon>Brassicaceae</taxon>
        <taxon>Camelineae</taxon>
        <taxon>Arabidopsis</taxon>
    </lineage>
</organism>
<accession>A0A8S2B4W8</accession>
<proteinExistence type="predicted"/>
<dbReference type="Gene3D" id="1.10.510.10">
    <property type="entry name" value="Transferase(Phosphotransferase) domain 1"/>
    <property type="match status" value="1"/>
</dbReference>
<sequence>MGTLMREDILWLMERNLHCLGVPVVFTTSYGDSQGILGYVRELCEDGKLDEVIDPMVAKDMTCCQRLQVEACVVLALRCCKKRDEDRPKMIQVAKELKRIQTSWKDPCYQLSVMVTPDSSLIPMISIVAGNPGEKWETFETKMAHGSSIIAFLRYKLHENG</sequence>
<keyword evidence="2" id="KW-1185">Reference proteome</keyword>
<evidence type="ECO:0000313" key="1">
    <source>
        <dbReference type="EMBL" id="CAE6214699.1"/>
    </source>
</evidence>
<reference evidence="1" key="1">
    <citation type="submission" date="2021-01" db="EMBL/GenBank/DDBJ databases">
        <authorList>
            <person name="Bezrukov I."/>
        </authorList>
    </citation>
    <scope>NUCLEOTIDE SEQUENCE</scope>
</reference>
<name>A0A8S2B4W8_ARAAE</name>
<protein>
    <submittedName>
        <fullName evidence="1">Uncharacterized protein</fullName>
    </submittedName>
</protein>
<dbReference type="AlphaFoldDB" id="A0A8S2B4W8"/>
<dbReference type="EMBL" id="LR999458">
    <property type="protein sequence ID" value="CAE6214699.1"/>
    <property type="molecule type" value="Genomic_DNA"/>
</dbReference>
<evidence type="ECO:0000313" key="2">
    <source>
        <dbReference type="Proteomes" id="UP000682877"/>
    </source>
</evidence>